<evidence type="ECO:0000313" key="2">
    <source>
        <dbReference type="EMBL" id="QDS92484.1"/>
    </source>
</evidence>
<evidence type="ECO:0000256" key="1">
    <source>
        <dbReference type="SAM" id="MobiDB-lite"/>
    </source>
</evidence>
<protein>
    <submittedName>
        <fullName evidence="2">Uncharacterized protein</fullName>
    </submittedName>
</protein>
<dbReference type="EMBL" id="CP036262">
    <property type="protein sequence ID" value="QDS92484.1"/>
    <property type="molecule type" value="Genomic_DNA"/>
</dbReference>
<keyword evidence="3" id="KW-1185">Reference proteome</keyword>
<gene>
    <name evidence="2" type="ORF">FF011L_12270</name>
</gene>
<sequence>MTEQQRNSMRLELRREPSGLRHYLDGKPVRAGH</sequence>
<dbReference type="AlphaFoldDB" id="A0A517MC67"/>
<evidence type="ECO:0000313" key="3">
    <source>
        <dbReference type="Proteomes" id="UP000320672"/>
    </source>
</evidence>
<reference evidence="2 3" key="1">
    <citation type="submission" date="2019-02" db="EMBL/GenBank/DDBJ databases">
        <title>Deep-cultivation of Planctomycetes and their phenomic and genomic characterization uncovers novel biology.</title>
        <authorList>
            <person name="Wiegand S."/>
            <person name="Jogler M."/>
            <person name="Boedeker C."/>
            <person name="Pinto D."/>
            <person name="Vollmers J."/>
            <person name="Rivas-Marin E."/>
            <person name="Kohn T."/>
            <person name="Peeters S.H."/>
            <person name="Heuer A."/>
            <person name="Rast P."/>
            <person name="Oberbeckmann S."/>
            <person name="Bunk B."/>
            <person name="Jeske O."/>
            <person name="Meyerdierks A."/>
            <person name="Storesund J.E."/>
            <person name="Kallscheuer N."/>
            <person name="Luecker S."/>
            <person name="Lage O.M."/>
            <person name="Pohl T."/>
            <person name="Merkel B.J."/>
            <person name="Hornburger P."/>
            <person name="Mueller R.-W."/>
            <person name="Bruemmer F."/>
            <person name="Labrenz M."/>
            <person name="Spormann A.M."/>
            <person name="Op den Camp H."/>
            <person name="Overmann J."/>
            <person name="Amann R."/>
            <person name="Jetten M.S.M."/>
            <person name="Mascher T."/>
            <person name="Medema M.H."/>
            <person name="Devos D.P."/>
            <person name="Kaster A.-K."/>
            <person name="Ovreas L."/>
            <person name="Rohde M."/>
            <person name="Galperin M.Y."/>
            <person name="Jogler C."/>
        </authorList>
    </citation>
    <scope>NUCLEOTIDE SEQUENCE [LARGE SCALE GENOMIC DNA]</scope>
    <source>
        <strain evidence="2 3">FF011L</strain>
    </source>
</reference>
<dbReference type="Proteomes" id="UP000320672">
    <property type="component" value="Chromosome"/>
</dbReference>
<feature type="region of interest" description="Disordered" evidence="1">
    <location>
        <begin position="1"/>
        <end position="33"/>
    </location>
</feature>
<feature type="compositionally biased region" description="Basic and acidic residues" evidence="1">
    <location>
        <begin position="9"/>
        <end position="33"/>
    </location>
</feature>
<accession>A0A517MC67</accession>
<organism evidence="2 3">
    <name type="scientific">Roseimaritima multifibrata</name>
    <dbReference type="NCBI Taxonomy" id="1930274"/>
    <lineage>
        <taxon>Bacteria</taxon>
        <taxon>Pseudomonadati</taxon>
        <taxon>Planctomycetota</taxon>
        <taxon>Planctomycetia</taxon>
        <taxon>Pirellulales</taxon>
        <taxon>Pirellulaceae</taxon>
        <taxon>Roseimaritima</taxon>
    </lineage>
</organism>
<name>A0A517MC67_9BACT</name>
<dbReference type="KEGG" id="rml:FF011L_12270"/>
<proteinExistence type="predicted"/>